<comment type="caution">
    <text evidence="1">The sequence shown here is derived from an EMBL/GenBank/DDBJ whole genome shotgun (WGS) entry which is preliminary data.</text>
</comment>
<protein>
    <submittedName>
        <fullName evidence="1">Uncharacterized protein</fullName>
    </submittedName>
</protein>
<sequence>MHRLLKRRWLRAEQLQVGVTEGVVLLRGRLGAEAAGVDLDDPAVRGRFLGRLRRDLLSVSGVTEVVLDVGGAEDGGGRWIGTGS</sequence>
<accession>A0A937XCR2</accession>
<name>A0A937XCR2_UNCEI</name>
<dbReference type="EMBL" id="VGIY01000281">
    <property type="protein sequence ID" value="MBM3318174.1"/>
    <property type="molecule type" value="Genomic_DNA"/>
</dbReference>
<dbReference type="Proteomes" id="UP000748308">
    <property type="component" value="Unassembled WGS sequence"/>
</dbReference>
<dbReference type="AlphaFoldDB" id="A0A937XCR2"/>
<reference evidence="1" key="1">
    <citation type="submission" date="2019-03" db="EMBL/GenBank/DDBJ databases">
        <title>Lake Tanganyika Metagenome-Assembled Genomes (MAGs).</title>
        <authorList>
            <person name="Tran P."/>
        </authorList>
    </citation>
    <scope>NUCLEOTIDE SEQUENCE</scope>
    <source>
        <strain evidence="1">M_DeepCast_400m_m2_100</strain>
    </source>
</reference>
<organism evidence="1 2">
    <name type="scientific">Eiseniibacteriota bacterium</name>
    <dbReference type="NCBI Taxonomy" id="2212470"/>
    <lineage>
        <taxon>Bacteria</taxon>
        <taxon>Candidatus Eiseniibacteriota</taxon>
    </lineage>
</organism>
<evidence type="ECO:0000313" key="2">
    <source>
        <dbReference type="Proteomes" id="UP000748308"/>
    </source>
</evidence>
<evidence type="ECO:0000313" key="1">
    <source>
        <dbReference type="EMBL" id="MBM3318174.1"/>
    </source>
</evidence>
<proteinExistence type="predicted"/>
<gene>
    <name evidence="1" type="ORF">FJY75_10040</name>
</gene>